<protein>
    <recommendedName>
        <fullName evidence="5">TIGR02679 family protein</fullName>
    </recommendedName>
</protein>
<dbReference type="EMBL" id="BMMH01000027">
    <property type="protein sequence ID" value="GGL40803.1"/>
    <property type="molecule type" value="Genomic_DNA"/>
</dbReference>
<dbReference type="Pfam" id="PF11796">
    <property type="entry name" value="DUF3323"/>
    <property type="match status" value="1"/>
</dbReference>
<dbReference type="NCBIfam" id="TIGR02679">
    <property type="entry name" value="TIGR02679 family protein"/>
    <property type="match status" value="1"/>
</dbReference>
<sequence length="408" mass="43702">MTLPAPLLEYLSAPSLLDVWMTLRNRLERTGHAISGTVRVDLNADAADRLSGLLGRPILAGIRTLSVSDLDAALLRSSAGRGLVPVLAELTGGPLRDRPSERLGRRQAVSALWADVEQTIHDRGLSSTPWVRPWIEWLHSTGLLIRSVTTARQEFDTAAHALALALLSDPPQRILGELATAVAGNAHALDKDTLAGRLALRALCFAFDHPEPTTARDRINLWRLAGITVDTISSTVLTWGLRPPGADAWSVMMRTRADLGLVTHLTLAELSSTDALLTLPGTTVAACENPQVLQRAAEAGVGRTLICFSGNPSSAGSVLAGRVNLRYHGDFDWPGISIAARLHAAGAGLWRMSATDYLEAAARGTTRLPLSGSPIPTTWDPELSQAMDRVGVAVHEESVINTLLEDLR</sequence>
<dbReference type="InterPro" id="IPR013495">
    <property type="entry name" value="CHP02679"/>
</dbReference>
<feature type="domain" description="Conserved hypothetical protein CHP02679 N terminus" evidence="2">
    <location>
        <begin position="35"/>
        <end position="243"/>
    </location>
</feature>
<comment type="caution">
    <text evidence="3">The sequence shown here is derived from an EMBL/GenBank/DDBJ whole genome shotgun (WGS) entry which is preliminary data.</text>
</comment>
<dbReference type="Pfam" id="PF09664">
    <property type="entry name" value="DUF2399"/>
    <property type="match status" value="1"/>
</dbReference>
<dbReference type="RefSeq" id="WP_063916459.1">
    <property type="nucleotide sequence ID" value="NZ_BMMH01000027.1"/>
</dbReference>
<reference evidence="3" key="1">
    <citation type="journal article" date="2014" name="Int. J. Syst. Evol. Microbiol.">
        <title>Complete genome sequence of Corynebacterium casei LMG S-19264T (=DSM 44701T), isolated from a smear-ripened cheese.</title>
        <authorList>
            <consortium name="US DOE Joint Genome Institute (JGI-PGF)"/>
            <person name="Walter F."/>
            <person name="Albersmeier A."/>
            <person name="Kalinowski J."/>
            <person name="Ruckert C."/>
        </authorList>
    </citation>
    <scope>NUCLEOTIDE SEQUENCE</scope>
    <source>
        <strain evidence="3">CGMCC 4.3508</strain>
    </source>
</reference>
<feature type="domain" description="DUF2399" evidence="1">
    <location>
        <begin position="263"/>
        <end position="407"/>
    </location>
</feature>
<name>A0A917VX81_9NOCA</name>
<keyword evidence="4" id="KW-1185">Reference proteome</keyword>
<dbReference type="InterPro" id="IPR024466">
    <property type="entry name" value="CHP02679_N"/>
</dbReference>
<dbReference type="Proteomes" id="UP000638263">
    <property type="component" value="Unassembled WGS sequence"/>
</dbReference>
<reference evidence="3" key="2">
    <citation type="submission" date="2020-09" db="EMBL/GenBank/DDBJ databases">
        <authorList>
            <person name="Sun Q."/>
            <person name="Zhou Y."/>
        </authorList>
    </citation>
    <scope>NUCLEOTIDE SEQUENCE</scope>
    <source>
        <strain evidence="3">CGMCC 4.3508</strain>
    </source>
</reference>
<organism evidence="3 4">
    <name type="scientific">Nocardia jinanensis</name>
    <dbReference type="NCBI Taxonomy" id="382504"/>
    <lineage>
        <taxon>Bacteria</taxon>
        <taxon>Bacillati</taxon>
        <taxon>Actinomycetota</taxon>
        <taxon>Actinomycetes</taxon>
        <taxon>Mycobacteriales</taxon>
        <taxon>Nocardiaceae</taxon>
        <taxon>Nocardia</taxon>
    </lineage>
</organism>
<evidence type="ECO:0000259" key="2">
    <source>
        <dbReference type="Pfam" id="PF11796"/>
    </source>
</evidence>
<gene>
    <name evidence="3" type="ORF">GCM10011588_64500</name>
</gene>
<evidence type="ECO:0000259" key="1">
    <source>
        <dbReference type="Pfam" id="PF09664"/>
    </source>
</evidence>
<dbReference type="InterPro" id="IPR024465">
    <property type="entry name" value="DUF2399"/>
</dbReference>
<dbReference type="AlphaFoldDB" id="A0A917VX81"/>
<accession>A0A917VX81</accession>
<evidence type="ECO:0000313" key="4">
    <source>
        <dbReference type="Proteomes" id="UP000638263"/>
    </source>
</evidence>
<evidence type="ECO:0008006" key="5">
    <source>
        <dbReference type="Google" id="ProtNLM"/>
    </source>
</evidence>
<evidence type="ECO:0000313" key="3">
    <source>
        <dbReference type="EMBL" id="GGL40803.1"/>
    </source>
</evidence>
<proteinExistence type="predicted"/>